<proteinExistence type="predicted"/>
<dbReference type="OrthoDB" id="565904at2759"/>
<dbReference type="Proteomes" id="UP000075714">
    <property type="component" value="Unassembled WGS sequence"/>
</dbReference>
<gene>
    <name evidence="2" type="ORF">GPECTOR_4g724</name>
</gene>
<sequence>MARLACQHRRAPPRPRSALACTIALAFAVAGLLAFCGPAPAVGRIIVYQRGPVETYGGPLPQCPPPGFSSVPDLNLTAFVAAPWYVQMQVPTSYQGEDPRDFLYCVRATYVQLGADELPLGTDPRVITGTSEGDLGDDQDEEDQDQDQDQGQRDVPVFQVINYANRGRVNGPPVGTGLSTSSGRLLGAPLFPAQLVAVPDPEAADTPEANSQLLVGNPSSLPGLLNFGWRLGWGQYWVVAVLPSNNTELGYDWAIISGGAPEFASSRGCLTEPPPAPSPVGLSWASRFLGWVGWGSTMHASRLSSLTRGSSGGLWFFSRRPYDPNATREMLRTAQDLGQAQAAAQVAARAAAQERGQPQSQPQPAGPAPP</sequence>
<dbReference type="STRING" id="33097.A0A150GYA0"/>
<evidence type="ECO:0000256" key="1">
    <source>
        <dbReference type="SAM" id="MobiDB-lite"/>
    </source>
</evidence>
<feature type="region of interest" description="Disordered" evidence="1">
    <location>
        <begin position="121"/>
        <end position="155"/>
    </location>
</feature>
<name>A0A150GYA0_GONPE</name>
<organism evidence="2 3">
    <name type="scientific">Gonium pectorale</name>
    <name type="common">Green alga</name>
    <dbReference type="NCBI Taxonomy" id="33097"/>
    <lineage>
        <taxon>Eukaryota</taxon>
        <taxon>Viridiplantae</taxon>
        <taxon>Chlorophyta</taxon>
        <taxon>core chlorophytes</taxon>
        <taxon>Chlorophyceae</taxon>
        <taxon>CS clade</taxon>
        <taxon>Chlamydomonadales</taxon>
        <taxon>Volvocaceae</taxon>
        <taxon>Gonium</taxon>
    </lineage>
</organism>
<dbReference type="AlphaFoldDB" id="A0A150GYA0"/>
<evidence type="ECO:0000313" key="2">
    <source>
        <dbReference type="EMBL" id="KXZ54658.1"/>
    </source>
</evidence>
<accession>A0A150GYA0</accession>
<keyword evidence="3" id="KW-1185">Reference proteome</keyword>
<feature type="compositionally biased region" description="Low complexity" evidence="1">
    <location>
        <begin position="342"/>
        <end position="363"/>
    </location>
</feature>
<feature type="region of interest" description="Disordered" evidence="1">
    <location>
        <begin position="342"/>
        <end position="370"/>
    </location>
</feature>
<evidence type="ECO:0000313" key="3">
    <source>
        <dbReference type="Proteomes" id="UP000075714"/>
    </source>
</evidence>
<dbReference type="EMBL" id="LSYV01000005">
    <property type="protein sequence ID" value="KXZ54658.1"/>
    <property type="molecule type" value="Genomic_DNA"/>
</dbReference>
<dbReference type="Gene3D" id="2.40.128.20">
    <property type="match status" value="1"/>
</dbReference>
<dbReference type="InterPro" id="IPR012674">
    <property type="entry name" value="Calycin"/>
</dbReference>
<feature type="compositionally biased region" description="Acidic residues" evidence="1">
    <location>
        <begin position="134"/>
        <end position="148"/>
    </location>
</feature>
<reference evidence="3" key="1">
    <citation type="journal article" date="2016" name="Nat. Commun.">
        <title>The Gonium pectorale genome demonstrates co-option of cell cycle regulation during the evolution of multicellularity.</title>
        <authorList>
            <person name="Hanschen E.R."/>
            <person name="Marriage T.N."/>
            <person name="Ferris P.J."/>
            <person name="Hamaji T."/>
            <person name="Toyoda A."/>
            <person name="Fujiyama A."/>
            <person name="Neme R."/>
            <person name="Noguchi H."/>
            <person name="Minakuchi Y."/>
            <person name="Suzuki M."/>
            <person name="Kawai-Toyooka H."/>
            <person name="Smith D.R."/>
            <person name="Sparks H."/>
            <person name="Anderson J."/>
            <person name="Bakaric R."/>
            <person name="Luria V."/>
            <person name="Karger A."/>
            <person name="Kirschner M.W."/>
            <person name="Durand P.M."/>
            <person name="Michod R.E."/>
            <person name="Nozaki H."/>
            <person name="Olson B.J."/>
        </authorList>
    </citation>
    <scope>NUCLEOTIDE SEQUENCE [LARGE SCALE GENOMIC DNA]</scope>
    <source>
        <strain evidence="3">NIES-2863</strain>
    </source>
</reference>
<comment type="caution">
    <text evidence="2">The sequence shown here is derived from an EMBL/GenBank/DDBJ whole genome shotgun (WGS) entry which is preliminary data.</text>
</comment>
<protein>
    <submittedName>
        <fullName evidence="2">Uncharacterized protein</fullName>
    </submittedName>
</protein>